<accession>A0ABU3V9B1</accession>
<proteinExistence type="predicted"/>
<sequence length="191" mass="20638">MPPPFQLAGHGASARKVGRRLAVAVAMAALAGCDTTTGFRDSSARIAATTRFDPVEMRGKWVVRQRAADASSPLATAPESFEFEAVDGNQIAVIWSHRVCDAVKCVDVRTPLTAKVTGPGRILMRRGEGPPTEHWVLWTDADYRVAAIGTPSGVFGWIMTKGAARADLMQAGGEIMDWNGYEMTQFRDVSE</sequence>
<gene>
    <name evidence="1" type="ORF">QO231_02665</name>
</gene>
<dbReference type="EMBL" id="JASMWN010000001">
    <property type="protein sequence ID" value="MDU9002754.1"/>
    <property type="molecule type" value="Genomic_DNA"/>
</dbReference>
<organism evidence="1 2">
    <name type="scientific">Sedimentitalea todarodis</name>
    <dbReference type="NCBI Taxonomy" id="1631240"/>
    <lineage>
        <taxon>Bacteria</taxon>
        <taxon>Pseudomonadati</taxon>
        <taxon>Pseudomonadota</taxon>
        <taxon>Alphaproteobacteria</taxon>
        <taxon>Rhodobacterales</taxon>
        <taxon>Paracoccaceae</taxon>
        <taxon>Sedimentitalea</taxon>
    </lineage>
</organism>
<evidence type="ECO:0000313" key="1">
    <source>
        <dbReference type="EMBL" id="MDU9002754.1"/>
    </source>
</evidence>
<dbReference type="InterPro" id="IPR012674">
    <property type="entry name" value="Calycin"/>
</dbReference>
<comment type="caution">
    <text evidence="1">The sequence shown here is derived from an EMBL/GenBank/DDBJ whole genome shotgun (WGS) entry which is preliminary data.</text>
</comment>
<dbReference type="Gene3D" id="2.40.128.20">
    <property type="match status" value="1"/>
</dbReference>
<dbReference type="RefSeq" id="WP_316773025.1">
    <property type="nucleotide sequence ID" value="NZ_JASMWN010000001.1"/>
</dbReference>
<reference evidence="2" key="1">
    <citation type="submission" date="2023-05" db="EMBL/GenBank/DDBJ databases">
        <title>Sedimentitalea sp. nov. JM2-8.</title>
        <authorList>
            <person name="Huang J."/>
        </authorList>
    </citation>
    <scope>NUCLEOTIDE SEQUENCE [LARGE SCALE GENOMIC DNA]</scope>
    <source>
        <strain evidence="2">KHS03</strain>
    </source>
</reference>
<dbReference type="Proteomes" id="UP001255416">
    <property type="component" value="Unassembled WGS sequence"/>
</dbReference>
<evidence type="ECO:0000313" key="2">
    <source>
        <dbReference type="Proteomes" id="UP001255416"/>
    </source>
</evidence>
<name>A0ABU3V9B1_9RHOB</name>
<protein>
    <submittedName>
        <fullName evidence="1">Lipocalin family protein</fullName>
    </submittedName>
</protein>
<dbReference type="SUPFAM" id="SSF50814">
    <property type="entry name" value="Lipocalins"/>
    <property type="match status" value="1"/>
</dbReference>
<keyword evidence="2" id="KW-1185">Reference proteome</keyword>